<dbReference type="Gene3D" id="3.30.450.40">
    <property type="match status" value="1"/>
</dbReference>
<dbReference type="PANTHER" id="PTHR30136">
    <property type="entry name" value="HELIX-TURN-HELIX TRANSCRIPTIONAL REGULATOR, ICLR FAMILY"/>
    <property type="match status" value="1"/>
</dbReference>
<comment type="caution">
    <text evidence="3">The sequence shown here is derived from an EMBL/GenBank/DDBJ whole genome shotgun (WGS) entry which is preliminary data.</text>
</comment>
<dbReference type="GO" id="GO:0003677">
    <property type="term" value="F:DNA binding"/>
    <property type="evidence" value="ECO:0007669"/>
    <property type="project" value="TreeGrafter"/>
</dbReference>
<dbReference type="GO" id="GO:0003700">
    <property type="term" value="F:DNA-binding transcription factor activity"/>
    <property type="evidence" value="ECO:0007669"/>
    <property type="project" value="TreeGrafter"/>
</dbReference>
<name>A0A178IGL6_9BACT</name>
<dbReference type="InterPro" id="IPR029016">
    <property type="entry name" value="GAF-like_dom_sf"/>
</dbReference>
<dbReference type="EMBL" id="LRRQ01000143">
    <property type="protein sequence ID" value="OAM88166.1"/>
    <property type="molecule type" value="Genomic_DNA"/>
</dbReference>
<evidence type="ECO:0000313" key="4">
    <source>
        <dbReference type="Proteomes" id="UP000078486"/>
    </source>
</evidence>
<feature type="compositionally biased region" description="Basic residues" evidence="1">
    <location>
        <begin position="206"/>
        <end position="215"/>
    </location>
</feature>
<dbReference type="InterPro" id="IPR014757">
    <property type="entry name" value="Tscrpt_reg_IclR_C"/>
</dbReference>
<evidence type="ECO:0000256" key="1">
    <source>
        <dbReference type="SAM" id="MobiDB-lite"/>
    </source>
</evidence>
<dbReference type="Proteomes" id="UP000078486">
    <property type="component" value="Unassembled WGS sequence"/>
</dbReference>
<dbReference type="STRING" id="1184151.AW736_18490"/>
<dbReference type="GO" id="GO:0045892">
    <property type="term" value="P:negative regulation of DNA-templated transcription"/>
    <property type="evidence" value="ECO:0007669"/>
    <property type="project" value="TreeGrafter"/>
</dbReference>
<dbReference type="AlphaFoldDB" id="A0A178IGL6"/>
<accession>A0A178IGL6</accession>
<feature type="domain" description="IclR-ED" evidence="2">
    <location>
        <begin position="24"/>
        <end position="205"/>
    </location>
</feature>
<protein>
    <recommendedName>
        <fullName evidence="2">IclR-ED domain-containing protein</fullName>
    </recommendedName>
</protein>
<sequence>MRSLRDLGYVEQEEERGSYRLSERLNSLREYGRDEYLRNKALPLMQSLHAEFDETVNLGVLEGIYIRYAHVLETTQPLRWIVKPGARDAFHTTALGRAVVANLHEVQRERLIAKIGATLPSSKRRTAMAALKSELDATRERGWATEEEETVPGVACIAVPLASMGEPLVAVSVSVPVHRFPPERREEIKQAMLEAAGASAAGSGPGRKKAARKPQ</sequence>
<keyword evidence="4" id="KW-1185">Reference proteome</keyword>
<dbReference type="InterPro" id="IPR050707">
    <property type="entry name" value="HTH_MetabolicPath_Reg"/>
</dbReference>
<dbReference type="PANTHER" id="PTHR30136:SF35">
    <property type="entry name" value="HTH-TYPE TRANSCRIPTIONAL REGULATOR RV1719"/>
    <property type="match status" value="1"/>
</dbReference>
<dbReference type="SUPFAM" id="SSF55781">
    <property type="entry name" value="GAF domain-like"/>
    <property type="match status" value="1"/>
</dbReference>
<gene>
    <name evidence="3" type="ORF">AW736_18490</name>
</gene>
<dbReference type="Pfam" id="PF01614">
    <property type="entry name" value="IclR_C"/>
    <property type="match status" value="1"/>
</dbReference>
<evidence type="ECO:0000259" key="2">
    <source>
        <dbReference type="PROSITE" id="PS51078"/>
    </source>
</evidence>
<dbReference type="PROSITE" id="PS51078">
    <property type="entry name" value="ICLR_ED"/>
    <property type="match status" value="1"/>
</dbReference>
<proteinExistence type="predicted"/>
<organism evidence="3 4">
    <name type="scientific">Termitidicoccus mucosus</name>
    <dbReference type="NCBI Taxonomy" id="1184151"/>
    <lineage>
        <taxon>Bacteria</taxon>
        <taxon>Pseudomonadati</taxon>
        <taxon>Verrucomicrobiota</taxon>
        <taxon>Opitutia</taxon>
        <taxon>Opitutales</taxon>
        <taxon>Opitutaceae</taxon>
        <taxon>Termitidicoccus</taxon>
    </lineage>
</organism>
<reference evidence="3 4" key="1">
    <citation type="submission" date="2016-01" db="EMBL/GenBank/DDBJ databases">
        <title>High potential of lignocellulose degradation of a new Verrucomicrobia species.</title>
        <authorList>
            <person name="Wang Y."/>
            <person name="Shi Y."/>
            <person name="Qiu Z."/>
            <person name="Liu S."/>
            <person name="Yang H."/>
        </authorList>
    </citation>
    <scope>NUCLEOTIDE SEQUENCE [LARGE SCALE GENOMIC DNA]</scope>
    <source>
        <strain evidence="3 4">TSB47</strain>
    </source>
</reference>
<feature type="region of interest" description="Disordered" evidence="1">
    <location>
        <begin position="194"/>
        <end position="215"/>
    </location>
</feature>
<evidence type="ECO:0000313" key="3">
    <source>
        <dbReference type="EMBL" id="OAM88166.1"/>
    </source>
</evidence>